<keyword evidence="12" id="KW-1185">Reference proteome</keyword>
<dbReference type="Pfam" id="PF05504">
    <property type="entry name" value="Spore_GerAC"/>
    <property type="match status" value="1"/>
</dbReference>
<keyword evidence="6" id="KW-0564">Palmitate</keyword>
<dbReference type="InterPro" id="IPR038501">
    <property type="entry name" value="Spore_GerAC_C_sf"/>
</dbReference>
<dbReference type="PANTHER" id="PTHR35789:SF1">
    <property type="entry name" value="SPORE GERMINATION PROTEIN B3"/>
    <property type="match status" value="1"/>
</dbReference>
<evidence type="ECO:0000256" key="4">
    <source>
        <dbReference type="ARBA" id="ARBA00022729"/>
    </source>
</evidence>
<feature type="domain" description="Spore germination GerAC-like C-terminal" evidence="9">
    <location>
        <begin position="237"/>
        <end position="407"/>
    </location>
</feature>
<keyword evidence="5" id="KW-0472">Membrane</keyword>
<evidence type="ECO:0000256" key="3">
    <source>
        <dbReference type="ARBA" id="ARBA00022544"/>
    </source>
</evidence>
<dbReference type="EMBL" id="CP137640">
    <property type="protein sequence ID" value="WVX82091.1"/>
    <property type="molecule type" value="Genomic_DNA"/>
</dbReference>
<keyword evidence="8" id="KW-0175">Coiled coil</keyword>
<keyword evidence="3" id="KW-0309">Germination</keyword>
<evidence type="ECO:0000256" key="6">
    <source>
        <dbReference type="ARBA" id="ARBA00023139"/>
    </source>
</evidence>
<dbReference type="Proteomes" id="UP001357223">
    <property type="component" value="Chromosome"/>
</dbReference>
<evidence type="ECO:0000256" key="7">
    <source>
        <dbReference type="ARBA" id="ARBA00023288"/>
    </source>
</evidence>
<name>A0ABZ2CEA7_9BACI</name>
<dbReference type="InterPro" id="IPR046953">
    <property type="entry name" value="Spore_GerAC-like_C"/>
</dbReference>
<dbReference type="RefSeq" id="WP_338450995.1">
    <property type="nucleotide sequence ID" value="NZ_CP137640.1"/>
</dbReference>
<evidence type="ECO:0000313" key="12">
    <source>
        <dbReference type="Proteomes" id="UP001357223"/>
    </source>
</evidence>
<accession>A0ABZ2CEA7</accession>
<dbReference type="InterPro" id="IPR057336">
    <property type="entry name" value="GerAC_N"/>
</dbReference>
<feature type="coiled-coil region" evidence="8">
    <location>
        <begin position="323"/>
        <end position="358"/>
    </location>
</feature>
<keyword evidence="4" id="KW-0732">Signal</keyword>
<evidence type="ECO:0000256" key="5">
    <source>
        <dbReference type="ARBA" id="ARBA00023136"/>
    </source>
</evidence>
<dbReference type="PROSITE" id="PS51257">
    <property type="entry name" value="PROKAR_LIPOPROTEIN"/>
    <property type="match status" value="1"/>
</dbReference>
<evidence type="ECO:0000256" key="2">
    <source>
        <dbReference type="ARBA" id="ARBA00007886"/>
    </source>
</evidence>
<dbReference type="PANTHER" id="PTHR35789">
    <property type="entry name" value="SPORE GERMINATION PROTEIN B3"/>
    <property type="match status" value="1"/>
</dbReference>
<evidence type="ECO:0000259" key="9">
    <source>
        <dbReference type="Pfam" id="PF05504"/>
    </source>
</evidence>
<evidence type="ECO:0000313" key="11">
    <source>
        <dbReference type="EMBL" id="WVX82091.1"/>
    </source>
</evidence>
<sequence>MKRKESSFLIIFLLIFLLTGCWDKKEVEERSYVIAIGLDLPTGLDIEKEQAIDVTLQFSNPKLNVKGVSPSGGEEMKNAISLTAPDFVTARNMANSFVTREISFSHNKVLIVSEELAKTEIFYRLLTTAFKDREIRRETRIIVTEGKASEFIAKNKPEMMIRPHRYYQFLIDRATETGLVPESTINRFFAITDGDADLFLAMYGSYNKNKNAGFQDEDQYIAGQVPKKGGNPVQLIGSAVFKEGKMIGKLSGEETRITRLLDNTANIRDLFSSFRDPLDKRYKIAVRIRKTNKNKIEVKLREGPPKINVTYPLDIKILSVPSMVNYAENIENQKKLKMALEEKLKKNAEKLIEKTQKEFKTEPFYWSLYVRPLFSSVKEYEEWDWNNKRYPFADIHVTVDLSITGFGKQFRESDIEKVID</sequence>
<proteinExistence type="inferred from homology"/>
<dbReference type="Gene3D" id="3.30.300.210">
    <property type="entry name" value="Nutrient germinant receptor protein C, domain 3"/>
    <property type="match status" value="1"/>
</dbReference>
<comment type="similarity">
    <text evidence="2">Belongs to the GerABKC lipoprotein family.</text>
</comment>
<evidence type="ECO:0000256" key="8">
    <source>
        <dbReference type="SAM" id="Coils"/>
    </source>
</evidence>
<dbReference type="Pfam" id="PF25198">
    <property type="entry name" value="Spore_GerAC_N"/>
    <property type="match status" value="1"/>
</dbReference>
<dbReference type="InterPro" id="IPR008844">
    <property type="entry name" value="Spore_GerAC-like"/>
</dbReference>
<gene>
    <name evidence="11" type="ORF">R4Z09_03475</name>
</gene>
<dbReference type="NCBIfam" id="TIGR02887">
    <property type="entry name" value="spore_ger_x_C"/>
    <property type="match status" value="1"/>
</dbReference>
<evidence type="ECO:0000256" key="1">
    <source>
        <dbReference type="ARBA" id="ARBA00004635"/>
    </source>
</evidence>
<organism evidence="11 12">
    <name type="scientific">Niallia oryzisoli</name>
    <dbReference type="NCBI Taxonomy" id="1737571"/>
    <lineage>
        <taxon>Bacteria</taxon>
        <taxon>Bacillati</taxon>
        <taxon>Bacillota</taxon>
        <taxon>Bacilli</taxon>
        <taxon>Bacillales</taxon>
        <taxon>Bacillaceae</taxon>
        <taxon>Niallia</taxon>
    </lineage>
</organism>
<comment type="subcellular location">
    <subcellularLocation>
        <location evidence="1">Membrane</location>
        <topology evidence="1">Lipid-anchor</topology>
    </subcellularLocation>
</comment>
<feature type="domain" description="Spore germination protein N-terminal" evidence="10">
    <location>
        <begin position="23"/>
        <end position="201"/>
    </location>
</feature>
<evidence type="ECO:0000259" key="10">
    <source>
        <dbReference type="Pfam" id="PF25198"/>
    </source>
</evidence>
<reference evidence="11 12" key="1">
    <citation type="submission" date="2023-10" db="EMBL/GenBank/DDBJ databases">
        <title>Niallia locisalis sp.nov. isolated from a salt pond sample.</title>
        <authorList>
            <person name="Li X.-J."/>
            <person name="Dong L."/>
        </authorList>
    </citation>
    <scope>NUCLEOTIDE SEQUENCE [LARGE SCALE GENOMIC DNA]</scope>
    <source>
        <strain evidence="11 12">DSM 29761</strain>
    </source>
</reference>
<keyword evidence="7" id="KW-0449">Lipoprotein</keyword>
<protein>
    <submittedName>
        <fullName evidence="11">Ger(X)C family spore germination protein</fullName>
    </submittedName>
</protein>